<keyword evidence="11 12" id="KW-1208">Phospholipid metabolism</keyword>
<evidence type="ECO:0000256" key="8">
    <source>
        <dbReference type="ARBA" id="ARBA00023098"/>
    </source>
</evidence>
<comment type="caution">
    <text evidence="15">The sequence shown here is derived from an EMBL/GenBank/DDBJ whole genome shotgun (WGS) entry which is preliminary data.</text>
</comment>
<keyword evidence="8 12" id="KW-0443">Lipid metabolism</keyword>
<comment type="function">
    <text evidence="12">Catalyzes the reversible phosphatidyl group transfer from one phosphatidylglycerol molecule to another to form cardiolipin (CL) (diphosphatidylglycerol) and glycerol.</text>
</comment>
<evidence type="ECO:0000256" key="7">
    <source>
        <dbReference type="ARBA" id="ARBA00022989"/>
    </source>
</evidence>
<keyword evidence="10 12" id="KW-0594">Phospholipid biosynthesis</keyword>
<dbReference type="InterPro" id="IPR025202">
    <property type="entry name" value="PLD-like_dom"/>
</dbReference>
<evidence type="ECO:0000256" key="5">
    <source>
        <dbReference type="ARBA" id="ARBA00022692"/>
    </source>
</evidence>
<reference evidence="16" key="1">
    <citation type="journal article" date="2019" name="Int. J. Syst. Evol. Microbiol.">
        <title>The Global Catalogue of Microorganisms (GCM) 10K type strain sequencing project: providing services to taxonomists for standard genome sequencing and annotation.</title>
        <authorList>
            <consortium name="The Broad Institute Genomics Platform"/>
            <consortium name="The Broad Institute Genome Sequencing Center for Infectious Disease"/>
            <person name="Wu L."/>
            <person name="Ma J."/>
        </authorList>
    </citation>
    <scope>NUCLEOTIDE SEQUENCE [LARGE SCALE GENOMIC DNA]</scope>
    <source>
        <strain evidence="16">CGMCC 1.16305</strain>
    </source>
</reference>
<feature type="domain" description="PLD phosphodiesterase" evidence="14">
    <location>
        <begin position="217"/>
        <end position="244"/>
    </location>
</feature>
<keyword evidence="6" id="KW-0677">Repeat</keyword>
<feature type="transmembrane region" description="Helical" evidence="12">
    <location>
        <begin position="36"/>
        <end position="55"/>
    </location>
</feature>
<dbReference type="EMBL" id="JBHTCO010000039">
    <property type="protein sequence ID" value="MFC7394765.1"/>
    <property type="molecule type" value="Genomic_DNA"/>
</dbReference>
<evidence type="ECO:0000259" key="14">
    <source>
        <dbReference type="PROSITE" id="PS50035"/>
    </source>
</evidence>
<comment type="similarity">
    <text evidence="12">Belongs to the phospholipase D family. Cardiolipin synthase subfamily.</text>
</comment>
<comment type="subcellular location">
    <subcellularLocation>
        <location evidence="1 12">Cell membrane</location>
        <topology evidence="1 12">Multi-pass membrane protein</topology>
    </subcellularLocation>
</comment>
<comment type="caution">
    <text evidence="12">Lacks conserved residue(s) required for the propagation of feature annotation.</text>
</comment>
<dbReference type="SMART" id="SM00155">
    <property type="entry name" value="PLDc"/>
    <property type="match status" value="2"/>
</dbReference>
<evidence type="ECO:0000256" key="9">
    <source>
        <dbReference type="ARBA" id="ARBA00023136"/>
    </source>
</evidence>
<keyword evidence="3 12" id="KW-0444">Lipid biosynthesis</keyword>
<keyword evidence="4 12" id="KW-0808">Transferase</keyword>
<evidence type="ECO:0000256" key="3">
    <source>
        <dbReference type="ARBA" id="ARBA00022516"/>
    </source>
</evidence>
<feature type="active site" evidence="12">
    <location>
        <position position="222"/>
    </location>
</feature>
<feature type="active site" evidence="12">
    <location>
        <position position="408"/>
    </location>
</feature>
<evidence type="ECO:0000256" key="4">
    <source>
        <dbReference type="ARBA" id="ARBA00022679"/>
    </source>
</evidence>
<feature type="domain" description="PLD phosphodiesterase" evidence="14">
    <location>
        <begin position="396"/>
        <end position="423"/>
    </location>
</feature>
<dbReference type="SUPFAM" id="SSF56024">
    <property type="entry name" value="Phospholipase D/nuclease"/>
    <property type="match status" value="2"/>
</dbReference>
<comment type="catalytic activity">
    <reaction evidence="12">
        <text>2 a 1,2-diacyl-sn-glycero-3-phospho-(1'-sn-glycerol) = a cardiolipin + glycerol</text>
        <dbReference type="Rhea" id="RHEA:31451"/>
        <dbReference type="ChEBI" id="CHEBI:17754"/>
        <dbReference type="ChEBI" id="CHEBI:62237"/>
        <dbReference type="ChEBI" id="CHEBI:64716"/>
    </reaction>
</comment>
<dbReference type="CDD" id="cd09112">
    <property type="entry name" value="PLDc_CLS_2"/>
    <property type="match status" value="1"/>
</dbReference>
<gene>
    <name evidence="15" type="primary">cls</name>
    <name evidence="15" type="ORF">ACFQRG_17725</name>
</gene>
<feature type="active site" evidence="12">
    <location>
        <position position="401"/>
    </location>
</feature>
<keyword evidence="5 12" id="KW-0812">Transmembrane</keyword>
<organism evidence="15 16">
    <name type="scientific">Scopulibacillus cellulosilyticus</name>
    <dbReference type="NCBI Taxonomy" id="2665665"/>
    <lineage>
        <taxon>Bacteria</taxon>
        <taxon>Bacillati</taxon>
        <taxon>Bacillota</taxon>
        <taxon>Bacilli</taxon>
        <taxon>Bacillales</taxon>
        <taxon>Sporolactobacillaceae</taxon>
        <taxon>Scopulibacillus</taxon>
    </lineage>
</organism>
<dbReference type="PANTHER" id="PTHR21248">
    <property type="entry name" value="CARDIOLIPIN SYNTHASE"/>
    <property type="match status" value="1"/>
</dbReference>
<sequence length="483" mass="55730">MSLVITILFIVTLVLNISLAAAIIFLERRNIASTWSWLMVLVFIPIIGFIIYLIFGRNLSKKKIFHLSSKEIDEIQEIIHKQEDELRNESFQYNDPSIAEYEEMIYMNLNKGHSTFTQDNHIEIFTDGRKKFEALFESLEKAREHIHLQYYIIRNDDLGKKLVNVLTKKANEGVKVRVLYDDWGTRLPRRFFKDLKAAGGEVAAFFPSKIPYFNIKLNNRNHRKIVVIDGVCGFLGGFNVGEEYLGLRQKFGYWRDTHLKICGSAVHVLQTRFFLDWNNASHQHLLQFDQKYFPEVLVEKGQAGMQIVSSGPDSKWQQIKNGFISMIHLAKESVYIQTPYFIPSDSVMNALLIAALSGVDVRIMIPNKPDHIFVYWASLSNIGELLDAGVKCYIYNEGFIHAKTIVVDGKIASVGTANIDVRSLKLNFETTAFIYDSNVALQLQNIFEQDLKKCWELTLEMYEHRPRRVKFKESVSRLLSPIL</sequence>
<dbReference type="Pfam" id="PF13396">
    <property type="entry name" value="PLDc_N"/>
    <property type="match status" value="1"/>
</dbReference>
<evidence type="ECO:0000313" key="15">
    <source>
        <dbReference type="EMBL" id="MFC7394765.1"/>
    </source>
</evidence>
<evidence type="ECO:0000256" key="6">
    <source>
        <dbReference type="ARBA" id="ARBA00022737"/>
    </source>
</evidence>
<protein>
    <recommendedName>
        <fullName evidence="12 13">Cardiolipin synthase</fullName>
        <shortName evidence="12">CL synthase</shortName>
        <ecNumber evidence="12 13">2.7.8.-</ecNumber>
    </recommendedName>
</protein>
<evidence type="ECO:0000256" key="10">
    <source>
        <dbReference type="ARBA" id="ARBA00023209"/>
    </source>
</evidence>
<dbReference type="CDD" id="cd09110">
    <property type="entry name" value="PLDc_CLS_1"/>
    <property type="match status" value="1"/>
</dbReference>
<dbReference type="EC" id="2.7.8.-" evidence="12 13"/>
<proteinExistence type="inferred from homology"/>
<feature type="active site" evidence="12">
    <location>
        <position position="224"/>
    </location>
</feature>
<feature type="active site" evidence="12">
    <location>
        <position position="403"/>
    </location>
</feature>
<dbReference type="Gene3D" id="3.30.870.10">
    <property type="entry name" value="Endonuclease Chain A"/>
    <property type="match status" value="2"/>
</dbReference>
<dbReference type="PROSITE" id="PS50035">
    <property type="entry name" value="PLD"/>
    <property type="match status" value="2"/>
</dbReference>
<keyword evidence="16" id="KW-1185">Reference proteome</keyword>
<evidence type="ECO:0000256" key="12">
    <source>
        <dbReference type="HAMAP-Rule" id="MF_01916"/>
    </source>
</evidence>
<evidence type="ECO:0000256" key="2">
    <source>
        <dbReference type="ARBA" id="ARBA00022475"/>
    </source>
</evidence>
<dbReference type="InterPro" id="IPR030874">
    <property type="entry name" value="Cardiolipin_synth_Firmi"/>
</dbReference>
<evidence type="ECO:0000256" key="11">
    <source>
        <dbReference type="ARBA" id="ARBA00023264"/>
    </source>
</evidence>
<dbReference type="NCBIfam" id="TIGR04265">
    <property type="entry name" value="bac_cardiolipin"/>
    <property type="match status" value="1"/>
</dbReference>
<accession>A0ABW2Q1B6</accession>
<keyword evidence="9 12" id="KW-0472">Membrane</keyword>
<evidence type="ECO:0000313" key="16">
    <source>
        <dbReference type="Proteomes" id="UP001596505"/>
    </source>
</evidence>
<dbReference type="RefSeq" id="WP_380968576.1">
    <property type="nucleotide sequence ID" value="NZ_JBHTCO010000039.1"/>
</dbReference>
<dbReference type="InterPro" id="IPR027379">
    <property type="entry name" value="CLS_N"/>
</dbReference>
<dbReference type="Proteomes" id="UP001596505">
    <property type="component" value="Unassembled WGS sequence"/>
</dbReference>
<dbReference type="PANTHER" id="PTHR21248:SF22">
    <property type="entry name" value="PHOSPHOLIPASE D"/>
    <property type="match status" value="1"/>
</dbReference>
<keyword evidence="2 12" id="KW-1003">Cell membrane</keyword>
<dbReference type="InterPro" id="IPR001736">
    <property type="entry name" value="PLipase_D/transphosphatidylase"/>
</dbReference>
<dbReference type="Pfam" id="PF13091">
    <property type="entry name" value="PLDc_2"/>
    <property type="match status" value="2"/>
</dbReference>
<keyword evidence="7 12" id="KW-1133">Transmembrane helix</keyword>
<name>A0ABW2Q1B6_9BACL</name>
<evidence type="ECO:0000256" key="13">
    <source>
        <dbReference type="NCBIfam" id="TIGR04265"/>
    </source>
</evidence>
<dbReference type="InterPro" id="IPR022924">
    <property type="entry name" value="Cardiolipin_synthase"/>
</dbReference>
<feature type="active site" evidence="12">
    <location>
        <position position="229"/>
    </location>
</feature>
<dbReference type="HAMAP" id="MF_01916">
    <property type="entry name" value="Cardiolipin_synth_Cls"/>
    <property type="match status" value="1"/>
</dbReference>
<evidence type="ECO:0000256" key="1">
    <source>
        <dbReference type="ARBA" id="ARBA00004651"/>
    </source>
</evidence>